<dbReference type="AlphaFoldDB" id="A0A6C0ET74"/>
<protein>
    <submittedName>
        <fullName evidence="2">Uncharacterized protein</fullName>
    </submittedName>
</protein>
<feature type="region of interest" description="Disordered" evidence="1">
    <location>
        <begin position="219"/>
        <end position="241"/>
    </location>
</feature>
<reference evidence="2" key="1">
    <citation type="journal article" date="2020" name="Nature">
        <title>Giant virus diversity and host interactions through global metagenomics.</title>
        <authorList>
            <person name="Schulz F."/>
            <person name="Roux S."/>
            <person name="Paez-Espino D."/>
            <person name="Jungbluth S."/>
            <person name="Walsh D.A."/>
            <person name="Denef V.J."/>
            <person name="McMahon K.D."/>
            <person name="Konstantinidis K.T."/>
            <person name="Eloe-Fadrosh E.A."/>
            <person name="Kyrpides N.C."/>
            <person name="Woyke T."/>
        </authorList>
    </citation>
    <scope>NUCLEOTIDE SEQUENCE</scope>
    <source>
        <strain evidence="2">GVMAG-M-3300009155-48</strain>
    </source>
</reference>
<proteinExistence type="predicted"/>
<organism evidence="2">
    <name type="scientific">viral metagenome</name>
    <dbReference type="NCBI Taxonomy" id="1070528"/>
    <lineage>
        <taxon>unclassified sequences</taxon>
        <taxon>metagenomes</taxon>
        <taxon>organismal metagenomes</taxon>
    </lineage>
</organism>
<name>A0A6C0ET74_9ZZZZ</name>
<sequence length="648" mass="69395">MLKLKFSPLLLFIILLVVLIFSTIICKTCFFNSSNTEGFVSYRYDIDTTTSQNQYLVNLPQYSKDPVIKLYDNLFFDKFNGNIIEVDSINYPNIAGNISIDTTGSSITNIYVNTRNNINRLYITTVNSSGAVIPTNVAESLTKSVTTSFFPWTYLTATDRTDKYQLFYMPWAESTYIHIIKIYNRNGTNSNNNGVYGNFRQVHVMSYLFGSGSAMSNKYYSSSSQPPEIQTQNDDNDPNNDKYVYDDLYDEKKSVYQLSKYIRFDKSNGNLIIRGKSPENSITIYKRNNGGNSDAKSTVRVNNTSSTLENSEFNSFIVSDNYQYIVLYLPISTKTMIVLLKISKTNSNRFEIQKVVRFNQDGIETETGTNSTTSTTSTTSTNSSNDFYRNYWLSSSDSENQCMSEDYLLKTQIVPPVCPSCPSCAYSAGTCSNCGGAGGSGTLNSNGQTLIDNGNVPKNVSATALVTSGGAVVSGTTGSDKPVSNAVDQTTNTLNTTVGTAGVLGGQTLDTTADILKSTGSGASDLLKSGASGTSDLLKSGASGATDLLKTTASGATDLLKSGASGATDLLKSAGTGLKEIATDNRQAARTSGAAAIAGTAGTGSGVMGAGVSTRGLGGIDSYSYYGALVPKGGNYMPVTADFSAFAK</sequence>
<accession>A0A6C0ET74</accession>
<evidence type="ECO:0000313" key="2">
    <source>
        <dbReference type="EMBL" id="QHT31529.1"/>
    </source>
</evidence>
<dbReference type="EMBL" id="MN738924">
    <property type="protein sequence ID" value="QHT31529.1"/>
    <property type="molecule type" value="Genomic_DNA"/>
</dbReference>
<evidence type="ECO:0000256" key="1">
    <source>
        <dbReference type="SAM" id="MobiDB-lite"/>
    </source>
</evidence>